<dbReference type="PIRSF" id="PIRSF036696">
    <property type="entry name" value="ACY-1"/>
    <property type="match status" value="1"/>
</dbReference>
<feature type="binding site" evidence="6">
    <location>
        <position position="73"/>
    </location>
    <ligand>
        <name>Zn(2+)</name>
        <dbReference type="ChEBI" id="CHEBI:29105"/>
        <label>1</label>
    </ligand>
</feature>
<dbReference type="InterPro" id="IPR052083">
    <property type="entry name" value="Aminoacylase-1_M20A"/>
</dbReference>
<keyword evidence="9" id="KW-1185">Reference proteome</keyword>
<dbReference type="Proteomes" id="UP000245591">
    <property type="component" value="Unassembled WGS sequence"/>
</dbReference>
<dbReference type="InterPro" id="IPR036264">
    <property type="entry name" value="Bact_exopeptidase_dim_dom"/>
</dbReference>
<dbReference type="SUPFAM" id="SSF55031">
    <property type="entry name" value="Bacterial exopeptidase dimerisation domain"/>
    <property type="match status" value="1"/>
</dbReference>
<dbReference type="SUPFAM" id="SSF53187">
    <property type="entry name" value="Zn-dependent exopeptidases"/>
    <property type="match status" value="1"/>
</dbReference>
<dbReference type="AlphaFoldDB" id="A0A2U1JA95"/>
<feature type="binding site" evidence="6">
    <location>
        <position position="372"/>
    </location>
    <ligand>
        <name>Zn(2+)</name>
        <dbReference type="ChEBI" id="CHEBI:29105"/>
        <label>2</label>
    </ligand>
</feature>
<dbReference type="Pfam" id="PF07687">
    <property type="entry name" value="M20_dimer"/>
    <property type="match status" value="1"/>
</dbReference>
<organism evidence="8 9">
    <name type="scientific">Smittium angustum</name>
    <dbReference type="NCBI Taxonomy" id="133377"/>
    <lineage>
        <taxon>Eukaryota</taxon>
        <taxon>Fungi</taxon>
        <taxon>Fungi incertae sedis</taxon>
        <taxon>Zoopagomycota</taxon>
        <taxon>Kickxellomycotina</taxon>
        <taxon>Harpellomycetes</taxon>
        <taxon>Harpellales</taxon>
        <taxon>Legeriomycetaceae</taxon>
        <taxon>Smittium</taxon>
    </lineage>
</organism>
<dbReference type="PANTHER" id="PTHR45892">
    <property type="entry name" value="AMINOACYLASE-1"/>
    <property type="match status" value="1"/>
</dbReference>
<feature type="binding site" evidence="6">
    <location>
        <position position="145"/>
    </location>
    <ligand>
        <name>Zn(2+)</name>
        <dbReference type="ChEBI" id="CHEBI:29105"/>
        <label>2</label>
    </ligand>
</feature>
<dbReference type="InterPro" id="IPR010159">
    <property type="entry name" value="N-acyl_aa_amidohydrolase"/>
</dbReference>
<name>A0A2U1JA95_SMIAN</name>
<accession>A0A2U1JA95</accession>
<keyword evidence="2" id="KW-0963">Cytoplasm</keyword>
<dbReference type="Pfam" id="PF01546">
    <property type="entry name" value="Peptidase_M20"/>
    <property type="match status" value="1"/>
</dbReference>
<feature type="active site" evidence="5">
    <location>
        <position position="75"/>
    </location>
</feature>
<evidence type="ECO:0000256" key="4">
    <source>
        <dbReference type="ARBA" id="ARBA00022833"/>
    </source>
</evidence>
<evidence type="ECO:0000256" key="2">
    <source>
        <dbReference type="ARBA" id="ARBA00022490"/>
    </source>
</evidence>
<evidence type="ECO:0000256" key="1">
    <source>
        <dbReference type="ARBA" id="ARBA00006247"/>
    </source>
</evidence>
<dbReference type="NCBIfam" id="TIGR01880">
    <property type="entry name" value="Ac-peptdase-euk"/>
    <property type="match status" value="1"/>
</dbReference>
<dbReference type="InterPro" id="IPR002933">
    <property type="entry name" value="Peptidase_M20"/>
</dbReference>
<dbReference type="InterPro" id="IPR011650">
    <property type="entry name" value="Peptidase_M20_dimer"/>
</dbReference>
<protein>
    <recommendedName>
        <fullName evidence="7">Peptidase M20 dimerisation domain-containing protein</fullName>
    </recommendedName>
</protein>
<evidence type="ECO:0000256" key="6">
    <source>
        <dbReference type="PIRSR" id="PIRSR036696-2"/>
    </source>
</evidence>
<evidence type="ECO:0000256" key="3">
    <source>
        <dbReference type="ARBA" id="ARBA00022723"/>
    </source>
</evidence>
<feature type="active site" description="Proton acceptor" evidence="5">
    <location>
        <position position="144"/>
    </location>
</feature>
<gene>
    <name evidence="8" type="ORF">BB558_001999</name>
</gene>
<dbReference type="Gene3D" id="1.10.150.900">
    <property type="match status" value="1"/>
</dbReference>
<dbReference type="GO" id="GO:0006520">
    <property type="term" value="P:amino acid metabolic process"/>
    <property type="evidence" value="ECO:0007669"/>
    <property type="project" value="InterPro"/>
</dbReference>
<reference evidence="8 9" key="1">
    <citation type="journal article" date="2018" name="MBio">
        <title>Comparative Genomics Reveals the Core Gene Toolbox for the Fungus-Insect Symbiosis.</title>
        <authorList>
            <person name="Wang Y."/>
            <person name="Stata M."/>
            <person name="Wang W."/>
            <person name="Stajich J.E."/>
            <person name="White M.M."/>
            <person name="Moncalvo J.M."/>
        </authorList>
    </citation>
    <scope>NUCLEOTIDE SEQUENCE [LARGE SCALE GENOMIC DNA]</scope>
    <source>
        <strain evidence="8 9">AUS-126-30</strain>
    </source>
</reference>
<dbReference type="FunFam" id="3.40.630.10:FF:000019">
    <property type="entry name" value="Aminoacylase 1"/>
    <property type="match status" value="1"/>
</dbReference>
<evidence type="ECO:0000259" key="7">
    <source>
        <dbReference type="Pfam" id="PF07687"/>
    </source>
</evidence>
<evidence type="ECO:0000256" key="5">
    <source>
        <dbReference type="PIRSR" id="PIRSR036696-1"/>
    </source>
</evidence>
<keyword evidence="3 6" id="KW-0479">Metal-binding</keyword>
<dbReference type="GO" id="GO:0005737">
    <property type="term" value="C:cytoplasm"/>
    <property type="evidence" value="ECO:0007669"/>
    <property type="project" value="InterPro"/>
</dbReference>
<feature type="binding site" evidence="6">
    <location>
        <position position="110"/>
    </location>
    <ligand>
        <name>Zn(2+)</name>
        <dbReference type="ChEBI" id="CHEBI:29105"/>
        <label>2</label>
    </ligand>
</feature>
<feature type="binding site" evidence="6">
    <location>
        <position position="110"/>
    </location>
    <ligand>
        <name>Zn(2+)</name>
        <dbReference type="ChEBI" id="CHEBI:29105"/>
        <label>1</label>
    </ligand>
</feature>
<proteinExistence type="inferred from homology"/>
<keyword evidence="4 6" id="KW-0862">Zinc</keyword>
<comment type="caution">
    <text evidence="8">The sequence shown here is derived from an EMBL/GenBank/DDBJ whole genome shotgun (WGS) entry which is preliminary data.</text>
</comment>
<comment type="cofactor">
    <cofactor evidence="6">
        <name>Zn(2+)</name>
        <dbReference type="ChEBI" id="CHEBI:29105"/>
    </cofactor>
    <text evidence="6">Binds 2 Zn(2+) ions per subunit.</text>
</comment>
<dbReference type="GO" id="GO:0004046">
    <property type="term" value="F:aminoacylase activity"/>
    <property type="evidence" value="ECO:0007669"/>
    <property type="project" value="InterPro"/>
</dbReference>
<dbReference type="GO" id="GO:0046872">
    <property type="term" value="F:metal ion binding"/>
    <property type="evidence" value="ECO:0007669"/>
    <property type="project" value="UniProtKB-KW"/>
</dbReference>
<evidence type="ECO:0000313" key="9">
    <source>
        <dbReference type="Proteomes" id="UP000245591"/>
    </source>
</evidence>
<comment type="similarity">
    <text evidence="1">Belongs to the peptidase M20A family.</text>
</comment>
<dbReference type="Gene3D" id="3.30.70.360">
    <property type="match status" value="1"/>
</dbReference>
<dbReference type="PANTHER" id="PTHR45892:SF1">
    <property type="entry name" value="AMINOACYLASE-1"/>
    <property type="match status" value="1"/>
</dbReference>
<feature type="domain" description="Peptidase M20 dimerisation" evidence="7">
    <location>
        <begin position="186"/>
        <end position="299"/>
    </location>
</feature>
<feature type="binding site" evidence="6">
    <location>
        <position position="172"/>
    </location>
    <ligand>
        <name>Zn(2+)</name>
        <dbReference type="ChEBI" id="CHEBI:29105"/>
        <label>1</label>
    </ligand>
</feature>
<evidence type="ECO:0000313" key="8">
    <source>
        <dbReference type="EMBL" id="PWA01883.1"/>
    </source>
</evidence>
<sequence>MEPESVARFREYLQINSMHPNPDYASCAKFLKRQAEEIGLEFKTYECVPEKPIVIMKWPGTNPNLRPVILNSHMDVVPVFEEFWNYPPFGAERVPTPDGDFRIYARGSQDMKIVGSCYLEAIRSLKAAGKTPKRTMILMYVPDEETGGVDGMRSFVETEEFKNINAEFALDEGIANTGPELYAYYSERSLNQVKFTAHGNTGHGSQFIPDTAISRIMNIANELLALRDKEENKLVSLYGNVDQKNLGEATAINLTMFNGGVQANVVPESFTAYFDIRVTPNQNLAEFNTWLKQLAEKNHADLEFLGETYICPITDTSDNNPFWVALSKALDNKGLEKISAIFPAGTDSRFLRRAGVPAIGISPLRNHPVLLHDHDEYVTESQFLEGIDMYISIIHELGNVE</sequence>
<dbReference type="Gene3D" id="3.40.630.10">
    <property type="entry name" value="Zn peptidases"/>
    <property type="match status" value="1"/>
</dbReference>
<dbReference type="EMBL" id="MBFU01000124">
    <property type="protein sequence ID" value="PWA01883.1"/>
    <property type="molecule type" value="Genomic_DNA"/>
</dbReference>